<comment type="caution">
    <text evidence="3">The sequence shown here is derived from an EMBL/GenBank/DDBJ whole genome shotgun (WGS) entry which is preliminary data.</text>
</comment>
<dbReference type="Pfam" id="PF22691">
    <property type="entry name" value="Thiolase_C_1"/>
    <property type="match status" value="1"/>
</dbReference>
<dbReference type="PANTHER" id="PTHR42870">
    <property type="entry name" value="ACETYL-COA C-ACETYLTRANSFERASE"/>
    <property type="match status" value="1"/>
</dbReference>
<dbReference type="EMBL" id="BMFJ01000001">
    <property type="protein sequence ID" value="GGE27658.1"/>
    <property type="molecule type" value="Genomic_DNA"/>
</dbReference>
<dbReference type="Gene3D" id="3.40.47.10">
    <property type="match status" value="1"/>
</dbReference>
<sequence length="356" mass="36732">MARAANAAIADAGVARGEVDGILVGYSTAMPHLMLASVLAEHLGIQPGYAHAVQMGGATGCGMVMLARLLVASGQCNAVLVVGGENRLTGQRSRDDVIQTLAQVGHPVYEVPYGTTIPGYYALLASQYMHRYGLTEADLAEMAVLMRDHAAAHPDAQFRDPITVDDVMASRPIAEPLKLLDCCPISDGSQAVLVTRPGLGRTGPVIAGTGQAHMAQHLSMMTDIDDMGAARSAQQAFGEAGLTVRDVGVLGVYDSFTITVTMLLEEIGFSARGAAPAEAKAGRYGTGGLALNTHGGLLSYGHPGVAGGMAHLAEVVAQMRGEAGARQKAEVPEVGFVHGDGGVLSAHVSLVLTAEE</sequence>
<reference evidence="4" key="1">
    <citation type="journal article" date="2019" name="Int. J. Syst. Evol. Microbiol.">
        <title>The Global Catalogue of Microorganisms (GCM) 10K type strain sequencing project: providing services to taxonomists for standard genome sequencing and annotation.</title>
        <authorList>
            <consortium name="The Broad Institute Genomics Platform"/>
            <consortium name="The Broad Institute Genome Sequencing Center for Infectious Disease"/>
            <person name="Wu L."/>
            <person name="Ma J."/>
        </authorList>
    </citation>
    <scope>NUCLEOTIDE SEQUENCE [LARGE SCALE GENOMIC DNA]</scope>
    <source>
        <strain evidence="4">CGMCC 1.12664</strain>
    </source>
</reference>
<dbReference type="InterPro" id="IPR055140">
    <property type="entry name" value="Thiolase_C_2"/>
</dbReference>
<evidence type="ECO:0000259" key="2">
    <source>
        <dbReference type="Pfam" id="PF22691"/>
    </source>
</evidence>
<dbReference type="AlphaFoldDB" id="A0A917A4V7"/>
<evidence type="ECO:0008006" key="5">
    <source>
        <dbReference type="Google" id="ProtNLM"/>
    </source>
</evidence>
<evidence type="ECO:0000313" key="3">
    <source>
        <dbReference type="EMBL" id="GGE27658.1"/>
    </source>
</evidence>
<dbReference type="Pfam" id="PF00108">
    <property type="entry name" value="Thiolase_N"/>
    <property type="match status" value="1"/>
</dbReference>
<proteinExistence type="predicted"/>
<protein>
    <recommendedName>
        <fullName evidence="5">Thiolase family protein</fullName>
    </recommendedName>
</protein>
<dbReference type="Proteomes" id="UP000612855">
    <property type="component" value="Unassembled WGS sequence"/>
</dbReference>
<dbReference type="PANTHER" id="PTHR42870:SF1">
    <property type="entry name" value="NON-SPECIFIC LIPID-TRANSFER PROTEIN-LIKE 2"/>
    <property type="match status" value="1"/>
</dbReference>
<organism evidence="3 4">
    <name type="scientific">Primorskyibacter flagellatus</name>
    <dbReference type="NCBI Taxonomy" id="1387277"/>
    <lineage>
        <taxon>Bacteria</taxon>
        <taxon>Pseudomonadati</taxon>
        <taxon>Pseudomonadota</taxon>
        <taxon>Alphaproteobacteria</taxon>
        <taxon>Rhodobacterales</taxon>
        <taxon>Roseobacteraceae</taxon>
        <taxon>Primorskyibacter</taxon>
    </lineage>
</organism>
<dbReference type="CDD" id="cd00829">
    <property type="entry name" value="SCP-x_thiolase"/>
    <property type="match status" value="1"/>
</dbReference>
<dbReference type="SUPFAM" id="SSF53901">
    <property type="entry name" value="Thiolase-like"/>
    <property type="match status" value="2"/>
</dbReference>
<dbReference type="PIRSF" id="PIRSF000429">
    <property type="entry name" value="Ac-CoA_Ac_transf"/>
    <property type="match status" value="1"/>
</dbReference>
<dbReference type="InterPro" id="IPR020616">
    <property type="entry name" value="Thiolase_N"/>
</dbReference>
<evidence type="ECO:0000259" key="1">
    <source>
        <dbReference type="Pfam" id="PF00108"/>
    </source>
</evidence>
<dbReference type="GO" id="GO:0003988">
    <property type="term" value="F:acetyl-CoA C-acyltransferase activity"/>
    <property type="evidence" value="ECO:0007669"/>
    <property type="project" value="UniProtKB-ARBA"/>
</dbReference>
<feature type="domain" description="Thiolase N-terminal" evidence="1">
    <location>
        <begin position="2"/>
        <end position="195"/>
    </location>
</feature>
<accession>A0A917A4V7</accession>
<feature type="domain" description="Thiolase C-terminal" evidence="2">
    <location>
        <begin position="210"/>
        <end position="353"/>
    </location>
</feature>
<evidence type="ECO:0000313" key="4">
    <source>
        <dbReference type="Proteomes" id="UP000612855"/>
    </source>
</evidence>
<dbReference type="InterPro" id="IPR002155">
    <property type="entry name" value="Thiolase"/>
</dbReference>
<name>A0A917A4V7_9RHOB</name>
<gene>
    <name evidence="3" type="ORF">GCM10011360_14850</name>
</gene>
<dbReference type="InterPro" id="IPR016039">
    <property type="entry name" value="Thiolase-like"/>
</dbReference>
<keyword evidence="4" id="KW-1185">Reference proteome</keyword>